<feature type="signal peptide" evidence="1">
    <location>
        <begin position="1"/>
        <end position="18"/>
    </location>
</feature>
<evidence type="ECO:0000313" key="2">
    <source>
        <dbReference type="EMBL" id="KAK8868288.1"/>
    </source>
</evidence>
<evidence type="ECO:0000313" key="3">
    <source>
        <dbReference type="Proteomes" id="UP001390339"/>
    </source>
</evidence>
<keyword evidence="1" id="KW-0732">Signal</keyword>
<dbReference type="EMBL" id="JAPCWZ010000004">
    <property type="protein sequence ID" value="KAK8868288.1"/>
    <property type="molecule type" value="Genomic_DNA"/>
</dbReference>
<gene>
    <name evidence="2" type="ORF">PGQ11_006866</name>
</gene>
<name>A0ABR2ITY3_9PEZI</name>
<protein>
    <submittedName>
        <fullName evidence="2">Uncharacterized protein</fullName>
    </submittedName>
</protein>
<accession>A0ABR2ITY3</accession>
<dbReference type="Proteomes" id="UP001390339">
    <property type="component" value="Unassembled WGS sequence"/>
</dbReference>
<reference evidence="2 3" key="1">
    <citation type="journal article" date="2024" name="IMA Fungus">
        <title>Apiospora arundinis, a panoply of carbohydrate-active enzymes and secondary metabolites.</title>
        <authorList>
            <person name="Sorensen T."/>
            <person name="Petersen C."/>
            <person name="Muurmann A.T."/>
            <person name="Christiansen J.V."/>
            <person name="Brundto M.L."/>
            <person name="Overgaard C.K."/>
            <person name="Boysen A.T."/>
            <person name="Wollenberg R.D."/>
            <person name="Larsen T.O."/>
            <person name="Sorensen J.L."/>
            <person name="Nielsen K.L."/>
            <person name="Sondergaard T.E."/>
        </authorList>
    </citation>
    <scope>NUCLEOTIDE SEQUENCE [LARGE SCALE GENOMIC DNA]</scope>
    <source>
        <strain evidence="2 3">AAU 773</strain>
    </source>
</reference>
<evidence type="ECO:0000256" key="1">
    <source>
        <dbReference type="SAM" id="SignalP"/>
    </source>
</evidence>
<proteinExistence type="predicted"/>
<organism evidence="2 3">
    <name type="scientific">Apiospora arundinis</name>
    <dbReference type="NCBI Taxonomy" id="335852"/>
    <lineage>
        <taxon>Eukaryota</taxon>
        <taxon>Fungi</taxon>
        <taxon>Dikarya</taxon>
        <taxon>Ascomycota</taxon>
        <taxon>Pezizomycotina</taxon>
        <taxon>Sordariomycetes</taxon>
        <taxon>Xylariomycetidae</taxon>
        <taxon>Amphisphaeriales</taxon>
        <taxon>Apiosporaceae</taxon>
        <taxon>Apiospora</taxon>
    </lineage>
</organism>
<comment type="caution">
    <text evidence="2">The sequence shown here is derived from an EMBL/GenBank/DDBJ whole genome shotgun (WGS) entry which is preliminary data.</text>
</comment>
<feature type="chain" id="PRO_5047246975" evidence="1">
    <location>
        <begin position="19"/>
        <end position="229"/>
    </location>
</feature>
<keyword evidence="3" id="KW-1185">Reference proteome</keyword>
<sequence length="229" mass="25077">MILSTWAFVVCLVASSVAEDGVQIDEARAVKSEPGYTLTAPEMTLTLVPDEPYGRNPRIPQPTGLEIVGDRRAAGPGTTLQKGWYWIRAVAAPNYHKYLQTKPAVAAGTALLESYTSAGQFNVVDGQLVENTGDGGQPLYMWVEKPVSDFTQRTLATWFNTTKNPFGTFAFQGDALTWSAPEVKRQNLAAWFVCKNQALFINTGAYAYQTPAGCSDQTIHYYNDAHANN</sequence>